<dbReference type="Proteomes" id="UP000803884">
    <property type="component" value="Unassembled WGS sequence"/>
</dbReference>
<accession>A0AB34L0C1</accession>
<feature type="compositionally biased region" description="Basic and acidic residues" evidence="1">
    <location>
        <begin position="62"/>
        <end position="73"/>
    </location>
</feature>
<organism evidence="2 3">
    <name type="scientific">Cladosporium halotolerans</name>
    <dbReference type="NCBI Taxonomy" id="1052096"/>
    <lineage>
        <taxon>Eukaryota</taxon>
        <taxon>Fungi</taxon>
        <taxon>Dikarya</taxon>
        <taxon>Ascomycota</taxon>
        <taxon>Pezizomycotina</taxon>
        <taxon>Dothideomycetes</taxon>
        <taxon>Dothideomycetidae</taxon>
        <taxon>Cladosporiales</taxon>
        <taxon>Cladosporiaceae</taxon>
        <taxon>Cladosporium</taxon>
    </lineage>
</organism>
<sequence length="540" mass="60864">MPTTPSMHYSSPRTMSSYHGSNGHQGTQGSDSDVLSYTSDEVANQGMLTDQVVGSGGNDMASPKESKGTRKTTDLSSMIPQTVQSLSRWPVVMDSSPWAAYISQNSTPLTQTRTNDEGVTDGMEASAGSTLSLKQCMALVERYLETSNMENPILDPVRLRPLVSQAYLSNFRLSIESCLALLVCANGAISSPFGAEPGPERTADYKLADKLYRFAEQRLGMAFTTGSVAGAQALYLSGVFHMCRLRAFEAWQMYHAALCASQKFSFVTNAVTPCSVGPDNFSLEERIYWSSWKSEGELRWELGLRDFDNRAINHPPFFPCPPDGQNDEQQRSWFFYLSEISLWRNHFGAEQELHRLAHEKNCNPLDELKLKFEDLEQQIIDWQQSLAPPIQIGRLDADAGPEMDFLKYLLKTQAGNYYELITWPFISAAVRDGKHVDARVRALIAKGLGWHCQRLTIYTQGFYHRHRGTWLMQRRSIRSALLILAASLTPEIEDLLPYGWPEKIHAVVTMLLRWSAEICDADQHAELLSSLLEKYMYEHQ</sequence>
<feature type="region of interest" description="Disordered" evidence="1">
    <location>
        <begin position="50"/>
        <end position="79"/>
    </location>
</feature>
<proteinExistence type="predicted"/>
<dbReference type="CDD" id="cd12148">
    <property type="entry name" value="fungal_TF_MHR"/>
    <property type="match status" value="1"/>
</dbReference>
<feature type="region of interest" description="Disordered" evidence="1">
    <location>
        <begin position="1"/>
        <end position="37"/>
    </location>
</feature>
<name>A0AB34L0C1_9PEZI</name>
<dbReference type="RefSeq" id="XP_069231949.1">
    <property type="nucleotide sequence ID" value="XM_069371030.1"/>
</dbReference>
<keyword evidence="3" id="KW-1185">Reference proteome</keyword>
<dbReference type="PANTHER" id="PTHR47785">
    <property type="entry name" value="ZN(II)2CYS6 TRANSCRIPTION FACTOR (EUROFUNG)-RELATED-RELATED"/>
    <property type="match status" value="1"/>
</dbReference>
<dbReference type="GeneID" id="96003868"/>
<reference evidence="2 3" key="1">
    <citation type="journal article" date="2020" name="Microbiol. Resour. Announc.">
        <title>Draft Genome Sequence of a Cladosporium Species Isolated from the Mesophotic Ascidian Didemnum maculosum.</title>
        <authorList>
            <person name="Gioti A."/>
            <person name="Siaperas R."/>
            <person name="Nikolaivits E."/>
            <person name="Le Goff G."/>
            <person name="Ouazzani J."/>
            <person name="Kotoulas G."/>
            <person name="Topakas E."/>
        </authorList>
    </citation>
    <scope>NUCLEOTIDE SEQUENCE [LARGE SCALE GENOMIC DNA]</scope>
    <source>
        <strain evidence="2 3">TM138-S3</strain>
    </source>
</reference>
<evidence type="ECO:0008006" key="4">
    <source>
        <dbReference type="Google" id="ProtNLM"/>
    </source>
</evidence>
<evidence type="ECO:0000313" key="3">
    <source>
        <dbReference type="Proteomes" id="UP000803884"/>
    </source>
</evidence>
<dbReference type="InterPro" id="IPR053181">
    <property type="entry name" value="EcdB-like_regulator"/>
</dbReference>
<protein>
    <recommendedName>
        <fullName evidence="4">Transcription factor domain-containing protein</fullName>
    </recommendedName>
</protein>
<gene>
    <name evidence="2" type="ORF">WHR41_02424</name>
</gene>
<dbReference type="AlphaFoldDB" id="A0AB34L0C1"/>
<evidence type="ECO:0000313" key="2">
    <source>
        <dbReference type="EMBL" id="KAL1588844.1"/>
    </source>
</evidence>
<dbReference type="EMBL" id="JAAQHG020000006">
    <property type="protein sequence ID" value="KAL1588844.1"/>
    <property type="molecule type" value="Genomic_DNA"/>
</dbReference>
<evidence type="ECO:0000256" key="1">
    <source>
        <dbReference type="SAM" id="MobiDB-lite"/>
    </source>
</evidence>
<comment type="caution">
    <text evidence="2">The sequence shown here is derived from an EMBL/GenBank/DDBJ whole genome shotgun (WGS) entry which is preliminary data.</text>
</comment>
<dbReference type="PANTHER" id="PTHR47785:SF5">
    <property type="entry name" value="ZN(II)2CYS6 TRANSCRIPTION FACTOR (EUROFUNG)"/>
    <property type="match status" value="1"/>
</dbReference>